<reference evidence="2" key="1">
    <citation type="submission" date="2013-01" db="EMBL/GenBank/DDBJ databases">
        <title>Draft Genome Sequence of a Mulberry Tree, Morus notabilis C.K. Schneid.</title>
        <authorList>
            <person name="He N."/>
            <person name="Zhao S."/>
        </authorList>
    </citation>
    <scope>NUCLEOTIDE SEQUENCE</scope>
</reference>
<gene>
    <name evidence="1" type="ORF">L484_006697</name>
</gene>
<dbReference type="GO" id="GO:0000785">
    <property type="term" value="C:chromatin"/>
    <property type="evidence" value="ECO:0007669"/>
    <property type="project" value="TreeGrafter"/>
</dbReference>
<accession>W9SLJ5</accession>
<dbReference type="GO" id="GO:0061665">
    <property type="term" value="F:SUMO ligase activity"/>
    <property type="evidence" value="ECO:0007669"/>
    <property type="project" value="TreeGrafter"/>
</dbReference>
<dbReference type="AlphaFoldDB" id="W9SLJ5"/>
<dbReference type="PANTHER" id="PTHR10782">
    <property type="entry name" value="ZINC FINGER MIZ DOMAIN-CONTAINING PROTEIN"/>
    <property type="match status" value="1"/>
</dbReference>
<dbReference type="PANTHER" id="PTHR10782:SF4">
    <property type="entry name" value="TONALLI, ISOFORM E"/>
    <property type="match status" value="1"/>
</dbReference>
<evidence type="ECO:0000313" key="1">
    <source>
        <dbReference type="EMBL" id="EXC34342.1"/>
    </source>
</evidence>
<dbReference type="EMBL" id="KE346349">
    <property type="protein sequence ID" value="EXC34342.1"/>
    <property type="molecule type" value="Genomic_DNA"/>
</dbReference>
<sequence>MTQTTASAPGGLNSLAGNGTEQRLTPAIVNSFRVSGAMERLTTITGPGQLIDQREFYGLCVSLSRGIDYAVANKERPTTARDLPKLMKQICDRELDAPLLCATMVLLISMKNACKVGWFPEKEAEELLTLSNEMGRHFCVPIVADTVTSCSHSVVATVMARFYPCMKMGHVFTSLEIKPGYGVYTNDFHILKESTYSPEDKICLLVVQVDKTDTSACIISPQQANFLINGKGVDRRTNVSMDPGPLMPTNVTPLLKYGTNLLQAVGQFNGHYVIVVAFMSETPLSETQVLPDYVQPLVDGSDSESVAHRKHHTFSLDSGHLVRSQATTFSIIKEDGRSLADAFKSFFNMSSHKKAEKEEVGLRKGCHSDGDACGGLLEVAKETLDQSFLKFAKIKIRGFREGLMPPVLEVPCQGSSSQMEEYTTRAGGNYEVRGDENLGIRLVVQGRKYGEDVITGGNMVENPVSGIRGDEDEEAKDISKLESSLSWIPHAKKAVEAVPCVPKNSPHVANHIDEPALLKEFCGSRETIVEEYLLGFEVHHMPLPP</sequence>
<dbReference type="STRING" id="981085.W9SLJ5"/>
<evidence type="ECO:0000313" key="2">
    <source>
        <dbReference type="Proteomes" id="UP000030645"/>
    </source>
</evidence>
<protein>
    <submittedName>
        <fullName evidence="1">Uncharacterized protein</fullName>
    </submittedName>
</protein>
<organism evidence="1 2">
    <name type="scientific">Morus notabilis</name>
    <dbReference type="NCBI Taxonomy" id="981085"/>
    <lineage>
        <taxon>Eukaryota</taxon>
        <taxon>Viridiplantae</taxon>
        <taxon>Streptophyta</taxon>
        <taxon>Embryophyta</taxon>
        <taxon>Tracheophyta</taxon>
        <taxon>Spermatophyta</taxon>
        <taxon>Magnoliopsida</taxon>
        <taxon>eudicotyledons</taxon>
        <taxon>Gunneridae</taxon>
        <taxon>Pentapetalae</taxon>
        <taxon>rosids</taxon>
        <taxon>fabids</taxon>
        <taxon>Rosales</taxon>
        <taxon>Moraceae</taxon>
        <taxon>Moreae</taxon>
        <taxon>Morus</taxon>
    </lineage>
</organism>
<dbReference type="Proteomes" id="UP000030645">
    <property type="component" value="Unassembled WGS sequence"/>
</dbReference>
<name>W9SLJ5_9ROSA</name>
<keyword evidence="2" id="KW-1185">Reference proteome</keyword>
<dbReference type="GO" id="GO:0016925">
    <property type="term" value="P:protein sumoylation"/>
    <property type="evidence" value="ECO:0007669"/>
    <property type="project" value="TreeGrafter"/>
</dbReference>
<dbReference type="eggNOG" id="KOG2169">
    <property type="taxonomic scope" value="Eukaryota"/>
</dbReference>
<proteinExistence type="predicted"/>